<dbReference type="Proteomes" id="UP000193411">
    <property type="component" value="Unassembled WGS sequence"/>
</dbReference>
<organism evidence="2 3">
    <name type="scientific">Catenaria anguillulae PL171</name>
    <dbReference type="NCBI Taxonomy" id="765915"/>
    <lineage>
        <taxon>Eukaryota</taxon>
        <taxon>Fungi</taxon>
        <taxon>Fungi incertae sedis</taxon>
        <taxon>Blastocladiomycota</taxon>
        <taxon>Blastocladiomycetes</taxon>
        <taxon>Blastocladiales</taxon>
        <taxon>Catenariaceae</taxon>
        <taxon>Catenaria</taxon>
    </lineage>
</organism>
<proteinExistence type="predicted"/>
<dbReference type="AlphaFoldDB" id="A0A1Y2I4I8"/>
<name>A0A1Y2I4I8_9FUNG</name>
<reference evidence="2 3" key="1">
    <citation type="submission" date="2016-07" db="EMBL/GenBank/DDBJ databases">
        <title>Pervasive Adenine N6-methylation of Active Genes in Fungi.</title>
        <authorList>
            <consortium name="DOE Joint Genome Institute"/>
            <person name="Mondo S.J."/>
            <person name="Dannebaum R.O."/>
            <person name="Kuo R.C."/>
            <person name="Labutti K."/>
            <person name="Haridas S."/>
            <person name="Kuo A."/>
            <person name="Salamov A."/>
            <person name="Ahrendt S.R."/>
            <person name="Lipzen A."/>
            <person name="Sullivan W."/>
            <person name="Andreopoulos W.B."/>
            <person name="Clum A."/>
            <person name="Lindquist E."/>
            <person name="Daum C."/>
            <person name="Ramamoorthy G.K."/>
            <person name="Gryganskyi A."/>
            <person name="Culley D."/>
            <person name="Magnuson J.K."/>
            <person name="James T.Y."/>
            <person name="O'Malley M.A."/>
            <person name="Stajich J.E."/>
            <person name="Spatafora J.W."/>
            <person name="Visel A."/>
            <person name="Grigoriev I.V."/>
        </authorList>
    </citation>
    <scope>NUCLEOTIDE SEQUENCE [LARGE SCALE GENOMIC DNA]</scope>
    <source>
        <strain evidence="2 3">PL171</strain>
    </source>
</reference>
<feature type="region of interest" description="Disordered" evidence="1">
    <location>
        <begin position="114"/>
        <end position="256"/>
    </location>
</feature>
<keyword evidence="3" id="KW-1185">Reference proteome</keyword>
<feature type="compositionally biased region" description="Low complexity" evidence="1">
    <location>
        <begin position="163"/>
        <end position="178"/>
    </location>
</feature>
<feature type="compositionally biased region" description="Polar residues" evidence="1">
    <location>
        <begin position="153"/>
        <end position="162"/>
    </location>
</feature>
<sequence>MASSTLRELHGPFSRLQRPLVSYFCSHCEYVSKFFTAVPWVVFACTLGSLSLVGRCAPGAARFMVSKQMLYRLQLQTQLLGSMQQYSRAVLEAIPDGLLMLDIHGHMTGYQLDDLHGRSPSSCPPTPSQPGATVSSNSGSRSSRLRRRRNRTLDPTSAAPSNSSCLTASPTASASTTSIQIDHGAPPFSPPSTHTRSSRFWNRRPRGANARKDGSTFIAQLRAHGRPAVPPRPDPTLSTHPRTNSSPDPAVSSHDHGLLASDVDTYLARADSPSSATLNPPTFHQIVLFHDITPRVEAMHQHLLRFLIQAMTVPVQHMMHDLDVIARAAETRTCSSSQGTAGTAERDADLADAKAAAKHIANVLDDVAVYAGVQCLDQQQQPASSPVVDACGLEAGQTPCGKCPGCGPQGKLVRELGIVLTVSVGRASGDLRVPPGFACVVCKLLHKFVALATMVARPAALMTLAVIDEPTTMATVTSSQEDPVMHFLVTLSAFDSQFPSTTVSHDLNLAVGSRGSTFGNVALTWAAVIQLVERNGGHIQQSRVSPGTGLVVSVKLPVPSSRVCCDA</sequence>
<evidence type="ECO:0000313" key="3">
    <source>
        <dbReference type="Proteomes" id="UP000193411"/>
    </source>
</evidence>
<evidence type="ECO:0000313" key="2">
    <source>
        <dbReference type="EMBL" id="ORZ40903.1"/>
    </source>
</evidence>
<feature type="compositionally biased region" description="Polar residues" evidence="1">
    <location>
        <begin position="236"/>
        <end position="247"/>
    </location>
</feature>
<gene>
    <name evidence="2" type="ORF">BCR44DRAFT_1424003</name>
</gene>
<accession>A0A1Y2I4I8</accession>
<evidence type="ECO:0000256" key="1">
    <source>
        <dbReference type="SAM" id="MobiDB-lite"/>
    </source>
</evidence>
<dbReference type="EMBL" id="MCFL01000002">
    <property type="protein sequence ID" value="ORZ40903.1"/>
    <property type="molecule type" value="Genomic_DNA"/>
</dbReference>
<protein>
    <submittedName>
        <fullName evidence="2">Uncharacterized protein</fullName>
    </submittedName>
</protein>
<feature type="compositionally biased region" description="Polar residues" evidence="1">
    <location>
        <begin position="191"/>
        <end position="200"/>
    </location>
</feature>
<comment type="caution">
    <text evidence="2">The sequence shown here is derived from an EMBL/GenBank/DDBJ whole genome shotgun (WGS) entry which is preliminary data.</text>
</comment>